<name>A0A5J4QI67_9EUKA</name>
<proteinExistence type="predicted"/>
<organism evidence="1 2">
    <name type="scientific">Streblomastix strix</name>
    <dbReference type="NCBI Taxonomy" id="222440"/>
    <lineage>
        <taxon>Eukaryota</taxon>
        <taxon>Metamonada</taxon>
        <taxon>Preaxostyla</taxon>
        <taxon>Oxymonadida</taxon>
        <taxon>Streblomastigidae</taxon>
        <taxon>Streblomastix</taxon>
    </lineage>
</organism>
<gene>
    <name evidence="1" type="ORF">EZS28_054657</name>
</gene>
<dbReference type="OrthoDB" id="48943at2759"/>
<evidence type="ECO:0000313" key="2">
    <source>
        <dbReference type="Proteomes" id="UP000324800"/>
    </source>
</evidence>
<sequence>MDRDKQHILFGGTRVVRAHDTTSGSSNDVPLSVALRTGFSTAKGQSQQCKLCLEQILGRSYQEKIFKTDNQAI</sequence>
<dbReference type="Proteomes" id="UP000324800">
    <property type="component" value="Unassembled WGS sequence"/>
</dbReference>
<dbReference type="AlphaFoldDB" id="A0A5J4QI67"/>
<accession>A0A5J4QI67</accession>
<comment type="caution">
    <text evidence="1">The sequence shown here is derived from an EMBL/GenBank/DDBJ whole genome shotgun (WGS) entry which is preliminary data.</text>
</comment>
<reference evidence="1 2" key="1">
    <citation type="submission" date="2019-03" db="EMBL/GenBank/DDBJ databases">
        <title>Single cell metagenomics reveals metabolic interactions within the superorganism composed of flagellate Streblomastix strix and complex community of Bacteroidetes bacteria on its surface.</title>
        <authorList>
            <person name="Treitli S.C."/>
            <person name="Kolisko M."/>
            <person name="Husnik F."/>
            <person name="Keeling P."/>
            <person name="Hampl V."/>
        </authorList>
    </citation>
    <scope>NUCLEOTIDE SEQUENCE [LARGE SCALE GENOMIC DNA]</scope>
    <source>
        <strain evidence="1">ST1C</strain>
    </source>
</reference>
<dbReference type="EMBL" id="SNRW01045479">
    <property type="protein sequence ID" value="KAA6320648.1"/>
    <property type="molecule type" value="Genomic_DNA"/>
</dbReference>
<evidence type="ECO:0000313" key="1">
    <source>
        <dbReference type="EMBL" id="KAA6320648.1"/>
    </source>
</evidence>
<protein>
    <submittedName>
        <fullName evidence="1">Uncharacterized protein</fullName>
    </submittedName>
</protein>